<keyword evidence="4" id="KW-0804">Transcription</keyword>
<keyword evidence="3 5" id="KW-0238">DNA-binding</keyword>
<dbReference type="InterPro" id="IPR041664">
    <property type="entry name" value="AAA_16"/>
</dbReference>
<dbReference type="PANTHER" id="PTHR35807">
    <property type="entry name" value="TRANSCRIPTIONAL REGULATOR REDD-RELATED"/>
    <property type="match status" value="1"/>
</dbReference>
<feature type="domain" description="OmpR/PhoB-type" evidence="7">
    <location>
        <begin position="1"/>
        <end position="105"/>
    </location>
</feature>
<evidence type="ECO:0000256" key="4">
    <source>
        <dbReference type="ARBA" id="ARBA00023163"/>
    </source>
</evidence>
<evidence type="ECO:0000313" key="8">
    <source>
        <dbReference type="EMBL" id="RZT85035.1"/>
    </source>
</evidence>
<dbReference type="InterPro" id="IPR016032">
    <property type="entry name" value="Sig_transdc_resp-reg_C-effctor"/>
</dbReference>
<dbReference type="InterPro" id="IPR011990">
    <property type="entry name" value="TPR-like_helical_dom_sf"/>
</dbReference>
<dbReference type="GO" id="GO:0006355">
    <property type="term" value="P:regulation of DNA-templated transcription"/>
    <property type="evidence" value="ECO:0007669"/>
    <property type="project" value="InterPro"/>
</dbReference>
<accession>A0A4Q7UTH5</accession>
<dbReference type="SMART" id="SM00862">
    <property type="entry name" value="Trans_reg_C"/>
    <property type="match status" value="1"/>
</dbReference>
<evidence type="ECO:0000256" key="1">
    <source>
        <dbReference type="ARBA" id="ARBA00005820"/>
    </source>
</evidence>
<dbReference type="Gene3D" id="1.25.40.10">
    <property type="entry name" value="Tetratricopeptide repeat domain"/>
    <property type="match status" value="1"/>
</dbReference>
<dbReference type="Pfam" id="PF03704">
    <property type="entry name" value="BTAD"/>
    <property type="match status" value="1"/>
</dbReference>
<dbReference type="InterPro" id="IPR027417">
    <property type="entry name" value="P-loop_NTPase"/>
</dbReference>
<keyword evidence="9" id="KW-1185">Reference proteome</keyword>
<dbReference type="InterPro" id="IPR001867">
    <property type="entry name" value="OmpR/PhoB-type_DNA-bd"/>
</dbReference>
<dbReference type="SUPFAM" id="SSF46894">
    <property type="entry name" value="C-terminal effector domain of the bipartite response regulators"/>
    <property type="match status" value="1"/>
</dbReference>
<dbReference type="Gene3D" id="1.10.10.10">
    <property type="entry name" value="Winged helix-like DNA-binding domain superfamily/Winged helix DNA-binding domain"/>
    <property type="match status" value="1"/>
</dbReference>
<sequence length="1087" mass="114218">MRGYGVRVVAITVFGATRATVGGVPVDLGGPRQRAVLGLLVAARGRVVSTDRFRHDLWAGEPPPKALGALQAYVSHLRRLLEPERPPRTPATVLVSTAPGYQLVLPEDAVDAWRFAASVHAAGAGGDPSRVRQQAAEALALWTGEPFAGHADAEWATTEAARLRGLRSDAVELRAGAELDLGTSDGETLSTLGDLVREEPLREHAVALYATTLYRAGRQGEALAVLRAARARLSDELGVDPGPELRELEHDVLNQAAHLDRPRSRPLTRTGSRDDGGPDGGAADGGAAGSTGVHRPPDLLGRDAELRRLHAALDAVSGVPSLVWVEGEAGAGKSTLLDRFAADVGAAGTATLARGRCSEVDGAPPGWAWHDVVTALTGREPGTGTAYALTRALGDALAATTGPVVVLIEDAHRADQETLQVLRHLVTGTGTGTGTAPLVVASFRPDETGPDLATAVAATAQHTADRIRLRGLDDDAAREILRRHVGRELPEEQWRRLTGRAAGNPLFLRQLGALVASEGADAGATGLPVALRDLLGRRLDRLPPRTAHTLSRASVLGRDVDVDLLLAVEALRGALDEDDLVDDLDTGVVAGLLEVGGPGALRFTHVLVRDACYDRLPPMRRERLHRAVLDVLEVRHPDRVSALAHHADGALGPSTAERAAAHLAVGARAAQAAGALSDAARWWRAVLRAHDLGAGGTRGRLEAHRELVRTIAAGGDHRAAGIEQAASVEAAERIGTVRDVALASLWDTPALWSSRPFGATGTAERITGLLGRIDPGDDALRAGLLVSLAHEVEPWGVTAGRDAADTALALAATVGEPGLLCRALNVAFLQTFQTIDVGYCARIGTETLRVASDAGLLEHQALAHLMLLSDSVGRADTAAARAHLDAAVRAGTTGQLPSLLLAASIYEATAALLGGDLDRAGAEFDAAFARIAAAGDPNADLIRPWLRFTVRHAAGDRADMVTELDELRRGLPPGPVDDMLVSALLDAGEESRARALWPPPEWPRNSTWLVATALRADNAVRLGDTDEARRAHDALVPWSGWLARTLNGFLVLGPVDRYLARTATLLGDPAAEAYRASADATVTALRT</sequence>
<comment type="similarity">
    <text evidence="1">Belongs to the AfsR/DnrI/RedD regulatory family.</text>
</comment>
<evidence type="ECO:0000256" key="3">
    <source>
        <dbReference type="ARBA" id="ARBA00023125"/>
    </source>
</evidence>
<evidence type="ECO:0000256" key="6">
    <source>
        <dbReference type="SAM" id="MobiDB-lite"/>
    </source>
</evidence>
<evidence type="ECO:0000256" key="2">
    <source>
        <dbReference type="ARBA" id="ARBA00023015"/>
    </source>
</evidence>
<dbReference type="Pfam" id="PF13191">
    <property type="entry name" value="AAA_16"/>
    <property type="match status" value="1"/>
</dbReference>
<dbReference type="Gene3D" id="3.40.50.300">
    <property type="entry name" value="P-loop containing nucleotide triphosphate hydrolases"/>
    <property type="match status" value="1"/>
</dbReference>
<reference evidence="8 9" key="1">
    <citation type="submission" date="2019-02" db="EMBL/GenBank/DDBJ databases">
        <title>Sequencing the genomes of 1000 actinobacteria strains.</title>
        <authorList>
            <person name="Klenk H.-P."/>
        </authorList>
    </citation>
    <scope>NUCLEOTIDE SEQUENCE [LARGE SCALE GENOMIC DNA]</scope>
    <source>
        <strain evidence="8 9">DSM 45779</strain>
    </source>
</reference>
<dbReference type="AlphaFoldDB" id="A0A4Q7UTH5"/>
<evidence type="ECO:0000313" key="9">
    <source>
        <dbReference type="Proteomes" id="UP000291591"/>
    </source>
</evidence>
<dbReference type="SUPFAM" id="SSF52540">
    <property type="entry name" value="P-loop containing nucleoside triphosphate hydrolases"/>
    <property type="match status" value="1"/>
</dbReference>
<proteinExistence type="inferred from homology"/>
<feature type="DNA-binding region" description="OmpR/PhoB-type" evidence="5">
    <location>
        <begin position="1"/>
        <end position="105"/>
    </location>
</feature>
<dbReference type="PANTHER" id="PTHR35807:SF1">
    <property type="entry name" value="TRANSCRIPTIONAL REGULATOR REDD"/>
    <property type="match status" value="1"/>
</dbReference>
<dbReference type="Proteomes" id="UP000291591">
    <property type="component" value="Unassembled WGS sequence"/>
</dbReference>
<dbReference type="SUPFAM" id="SSF48452">
    <property type="entry name" value="TPR-like"/>
    <property type="match status" value="1"/>
</dbReference>
<dbReference type="EMBL" id="SHKL01000001">
    <property type="protein sequence ID" value="RZT85035.1"/>
    <property type="molecule type" value="Genomic_DNA"/>
</dbReference>
<dbReference type="InterPro" id="IPR036388">
    <property type="entry name" value="WH-like_DNA-bd_sf"/>
</dbReference>
<comment type="caution">
    <text evidence="8">The sequence shown here is derived from an EMBL/GenBank/DDBJ whole genome shotgun (WGS) entry which is preliminary data.</text>
</comment>
<evidence type="ECO:0000256" key="5">
    <source>
        <dbReference type="PROSITE-ProRule" id="PRU01091"/>
    </source>
</evidence>
<organism evidence="8 9">
    <name type="scientific">Pseudonocardia sediminis</name>
    <dbReference type="NCBI Taxonomy" id="1397368"/>
    <lineage>
        <taxon>Bacteria</taxon>
        <taxon>Bacillati</taxon>
        <taxon>Actinomycetota</taxon>
        <taxon>Actinomycetes</taxon>
        <taxon>Pseudonocardiales</taxon>
        <taxon>Pseudonocardiaceae</taxon>
        <taxon>Pseudonocardia</taxon>
    </lineage>
</organism>
<dbReference type="InterPro" id="IPR005158">
    <property type="entry name" value="BTAD"/>
</dbReference>
<dbReference type="GO" id="GO:0003677">
    <property type="term" value="F:DNA binding"/>
    <property type="evidence" value="ECO:0007669"/>
    <property type="project" value="UniProtKB-UniRule"/>
</dbReference>
<evidence type="ECO:0000259" key="7">
    <source>
        <dbReference type="PROSITE" id="PS51755"/>
    </source>
</evidence>
<dbReference type="CDD" id="cd15831">
    <property type="entry name" value="BTAD"/>
    <property type="match status" value="1"/>
</dbReference>
<dbReference type="PROSITE" id="PS51755">
    <property type="entry name" value="OMPR_PHOB"/>
    <property type="match status" value="1"/>
</dbReference>
<feature type="compositionally biased region" description="Basic and acidic residues" evidence="6">
    <location>
        <begin position="254"/>
        <end position="263"/>
    </location>
</feature>
<name>A0A4Q7UTH5_PSEST</name>
<dbReference type="Pfam" id="PF00486">
    <property type="entry name" value="Trans_reg_C"/>
    <property type="match status" value="1"/>
</dbReference>
<dbReference type="GO" id="GO:0000160">
    <property type="term" value="P:phosphorelay signal transduction system"/>
    <property type="evidence" value="ECO:0007669"/>
    <property type="project" value="InterPro"/>
</dbReference>
<keyword evidence="2" id="KW-0805">Transcription regulation</keyword>
<protein>
    <submittedName>
        <fullName evidence="8">Transcriptional regulator</fullName>
    </submittedName>
</protein>
<dbReference type="SMART" id="SM01043">
    <property type="entry name" value="BTAD"/>
    <property type="match status" value="1"/>
</dbReference>
<feature type="compositionally biased region" description="Gly residues" evidence="6">
    <location>
        <begin position="278"/>
        <end position="289"/>
    </location>
</feature>
<gene>
    <name evidence="8" type="ORF">EV383_1897</name>
</gene>
<feature type="region of interest" description="Disordered" evidence="6">
    <location>
        <begin position="254"/>
        <end position="299"/>
    </location>
</feature>
<dbReference type="InterPro" id="IPR051677">
    <property type="entry name" value="AfsR-DnrI-RedD_regulator"/>
</dbReference>